<accession>A0A7W7QMU7</accession>
<dbReference type="PROSITE" id="PS51384">
    <property type="entry name" value="FAD_FR"/>
    <property type="match status" value="1"/>
</dbReference>
<dbReference type="Proteomes" id="UP000552644">
    <property type="component" value="Unassembled WGS sequence"/>
</dbReference>
<gene>
    <name evidence="2" type="ORF">FHS44_003579</name>
</gene>
<dbReference type="GO" id="GO:0016491">
    <property type="term" value="F:oxidoreductase activity"/>
    <property type="evidence" value="ECO:0007669"/>
    <property type="project" value="InterPro"/>
</dbReference>
<evidence type="ECO:0000313" key="3">
    <source>
        <dbReference type="Proteomes" id="UP000552644"/>
    </source>
</evidence>
<dbReference type="Gene3D" id="2.40.30.10">
    <property type="entry name" value="Translation factors"/>
    <property type="match status" value="1"/>
</dbReference>
<dbReference type="PANTHER" id="PTHR30157:SF0">
    <property type="entry name" value="NADPH-DEPENDENT FERRIC-CHELATE REDUCTASE"/>
    <property type="match status" value="1"/>
</dbReference>
<dbReference type="RefSeq" id="WP_184715910.1">
    <property type="nucleotide sequence ID" value="NZ_JACHJP010000003.1"/>
</dbReference>
<dbReference type="EMBL" id="JACHJP010000003">
    <property type="protein sequence ID" value="MBB4916491.1"/>
    <property type="molecule type" value="Genomic_DNA"/>
</dbReference>
<sequence>MSIELRRGTVVETIRLTPGMVRVVFGGRELRGFPGTGVGDEYLRLHFPVPGTGEFVLPVDNPEGRGWSYPEGSTPSPCQPYTVRRLDAARGEMTIDFVVHEGGVASEWARAARPGDQLFVGGPRGLYEPPADTVWHLFAADATGLPALGRLVEQLPAHARAHAIVEVAHESHAQRIDAAADVTFTWLYGSGNGVAPSLLPEAVRGLPLPKGPGYVWAAGESTMLRGIRRHLRHGLGLPGHRYKIIGYWTHRAEEWQARYDALDEEVRARLDSVWESGRDEEEIRDEVERTLERAGL</sequence>
<dbReference type="InterPro" id="IPR039261">
    <property type="entry name" value="FNR_nucleotide-bd"/>
</dbReference>
<protein>
    <submittedName>
        <fullName evidence="2">NADPH-dependent ferric siderophore reductase</fullName>
    </submittedName>
</protein>
<dbReference type="AlphaFoldDB" id="A0A7W7QMU7"/>
<dbReference type="PANTHER" id="PTHR30157">
    <property type="entry name" value="FERRIC REDUCTASE, NADPH-DEPENDENT"/>
    <property type="match status" value="1"/>
</dbReference>
<dbReference type="CDD" id="cd06193">
    <property type="entry name" value="siderophore_interacting"/>
    <property type="match status" value="1"/>
</dbReference>
<evidence type="ECO:0000313" key="2">
    <source>
        <dbReference type="EMBL" id="MBB4916491.1"/>
    </source>
</evidence>
<dbReference type="InterPro" id="IPR013113">
    <property type="entry name" value="SIP_FAD-bd"/>
</dbReference>
<proteinExistence type="predicted"/>
<comment type="caution">
    <text evidence="2">The sequence shown here is derived from an EMBL/GenBank/DDBJ whole genome shotgun (WGS) entry which is preliminary data.</text>
</comment>
<dbReference type="InterPro" id="IPR017927">
    <property type="entry name" value="FAD-bd_FR_type"/>
</dbReference>
<dbReference type="InterPro" id="IPR007037">
    <property type="entry name" value="SIP_rossman_dom"/>
</dbReference>
<feature type="domain" description="FAD-binding FR-type" evidence="1">
    <location>
        <begin position="3"/>
        <end position="130"/>
    </location>
</feature>
<dbReference type="SUPFAM" id="SSF63380">
    <property type="entry name" value="Riboflavin synthase domain-like"/>
    <property type="match status" value="1"/>
</dbReference>
<reference evidence="2 3" key="1">
    <citation type="submission" date="2020-08" db="EMBL/GenBank/DDBJ databases">
        <title>Genomic Encyclopedia of Type Strains, Phase III (KMG-III): the genomes of soil and plant-associated and newly described type strains.</title>
        <authorList>
            <person name="Whitman W."/>
        </authorList>
    </citation>
    <scope>NUCLEOTIDE SEQUENCE [LARGE SCALE GENOMIC DNA]</scope>
    <source>
        <strain evidence="2 3">CECT 8840</strain>
    </source>
</reference>
<keyword evidence="3" id="KW-1185">Reference proteome</keyword>
<organism evidence="2 3">
    <name type="scientific">Streptosporangium saharense</name>
    <dbReference type="NCBI Taxonomy" id="1706840"/>
    <lineage>
        <taxon>Bacteria</taxon>
        <taxon>Bacillati</taxon>
        <taxon>Actinomycetota</taxon>
        <taxon>Actinomycetes</taxon>
        <taxon>Streptosporangiales</taxon>
        <taxon>Streptosporangiaceae</taxon>
        <taxon>Streptosporangium</taxon>
    </lineage>
</organism>
<evidence type="ECO:0000259" key="1">
    <source>
        <dbReference type="PROSITE" id="PS51384"/>
    </source>
</evidence>
<dbReference type="Pfam" id="PF08021">
    <property type="entry name" value="FAD_binding_9"/>
    <property type="match status" value="1"/>
</dbReference>
<dbReference type="Pfam" id="PF04954">
    <property type="entry name" value="SIP"/>
    <property type="match status" value="1"/>
</dbReference>
<name>A0A7W7QMU7_9ACTN</name>
<dbReference type="Gene3D" id="3.40.50.80">
    <property type="entry name" value="Nucleotide-binding domain of ferredoxin-NADP reductase (FNR) module"/>
    <property type="match status" value="1"/>
</dbReference>
<dbReference type="InterPro" id="IPR017938">
    <property type="entry name" value="Riboflavin_synthase-like_b-brl"/>
</dbReference>
<dbReference type="InterPro" id="IPR039374">
    <property type="entry name" value="SIP_fam"/>
</dbReference>